<sequence>MITESVIARLTDDTKELFDFYDKKGLYKTKKQKSEDISGLLENAMASLIDGAVAPKIDAEPDIRLHGEPVEIKTTSGETWFSGTYSKREGHFIFVHWMLKEDNRPEFFMCGKELKKDAWKPSTSDSYYATTYDKKRLYKNRDKWTFYKGWLEAYYRGKQQCIKIHTAEMER</sequence>
<organism evidence="1">
    <name type="scientific">marine metagenome</name>
    <dbReference type="NCBI Taxonomy" id="408172"/>
    <lineage>
        <taxon>unclassified sequences</taxon>
        <taxon>metagenomes</taxon>
        <taxon>ecological metagenomes</taxon>
    </lineage>
</organism>
<reference evidence="1" key="1">
    <citation type="submission" date="2018-05" db="EMBL/GenBank/DDBJ databases">
        <authorList>
            <person name="Lanie J.A."/>
            <person name="Ng W.-L."/>
            <person name="Kazmierczak K.M."/>
            <person name="Andrzejewski T.M."/>
            <person name="Davidsen T.M."/>
            <person name="Wayne K.J."/>
            <person name="Tettelin H."/>
            <person name="Glass J.I."/>
            <person name="Rusch D."/>
            <person name="Podicherti R."/>
            <person name="Tsui H.-C.T."/>
            <person name="Winkler M.E."/>
        </authorList>
    </citation>
    <scope>NUCLEOTIDE SEQUENCE</scope>
</reference>
<name>A0A382EFT3_9ZZZZ</name>
<evidence type="ECO:0000313" key="1">
    <source>
        <dbReference type="EMBL" id="SVB48727.1"/>
    </source>
</evidence>
<proteinExistence type="predicted"/>
<dbReference type="EMBL" id="UINC01043955">
    <property type="protein sequence ID" value="SVB48727.1"/>
    <property type="molecule type" value="Genomic_DNA"/>
</dbReference>
<protein>
    <submittedName>
        <fullName evidence="1">Uncharacterized protein</fullName>
    </submittedName>
</protein>
<accession>A0A382EFT3</accession>
<gene>
    <name evidence="1" type="ORF">METZ01_LOCUS201581</name>
</gene>
<dbReference type="AlphaFoldDB" id="A0A382EFT3"/>